<evidence type="ECO:0000313" key="2">
    <source>
        <dbReference type="Proteomes" id="UP000190837"/>
    </source>
</evidence>
<dbReference type="Proteomes" id="UP000190837">
    <property type="component" value="Unassembled WGS sequence"/>
</dbReference>
<protein>
    <submittedName>
        <fullName evidence="1">Hemolysin</fullName>
    </submittedName>
</protein>
<dbReference type="GO" id="GO:0003824">
    <property type="term" value="F:catalytic activity"/>
    <property type="evidence" value="ECO:0007669"/>
    <property type="project" value="UniProtKB-ARBA"/>
</dbReference>
<evidence type="ECO:0000313" key="1">
    <source>
        <dbReference type="EMBL" id="SAM66023.1"/>
    </source>
</evidence>
<name>A0A1C3H521_9GAMM</name>
<dbReference type="Pfam" id="PF13332">
    <property type="entry name" value="Fil_haemagg_2"/>
    <property type="match status" value="1"/>
</dbReference>
<accession>A0A1C3H521</accession>
<sequence>MLLPVLLACLSSCHSITAEGQKTDLGAEFVYEQTLDKKDAGNYDYHYHGEDQGVETTGDGALSVSATAGKLTVNAAKLNSGKNRVQLYGAKGIDVTHGEIIDKEVTSSNHKGGGLFSRSRTRDYQSWEAHQVKTSDITGDSVALVADRGDINAVGSNIVGEHGTLLQTRQGDITLKAGENTYHSEERHSKHKVGLMGSGGIGVTLGSRSQSSDATLDLKGHTATVVGAIDGNVTIHAAPSLCWVCLAPCEYQGH</sequence>
<dbReference type="AlphaFoldDB" id="A0A1C3H521"/>
<reference evidence="2" key="1">
    <citation type="submission" date="2016-04" db="EMBL/GenBank/DDBJ databases">
        <authorList>
            <person name="Tagini F."/>
        </authorList>
    </citation>
    <scope>NUCLEOTIDE SEQUENCE [LARGE SCALE GENOMIC DNA]</scope>
    <source>
        <strain evidence="2">CHUV0807</strain>
    </source>
</reference>
<dbReference type="EMBL" id="FKLO01000049">
    <property type="protein sequence ID" value="SAM66023.1"/>
    <property type="molecule type" value="Genomic_DNA"/>
</dbReference>
<dbReference type="InterPro" id="IPR025157">
    <property type="entry name" value="Hemagglutinin_rpt"/>
</dbReference>
<gene>
    <name evidence="1" type="ORF">CHUV0807_1447</name>
</gene>
<organism evidence="1 2">
    <name type="scientific">Cardiobacterium hominis</name>
    <dbReference type="NCBI Taxonomy" id="2718"/>
    <lineage>
        <taxon>Bacteria</taxon>
        <taxon>Pseudomonadati</taxon>
        <taxon>Pseudomonadota</taxon>
        <taxon>Gammaproteobacteria</taxon>
        <taxon>Cardiobacteriales</taxon>
        <taxon>Cardiobacteriaceae</taxon>
        <taxon>Cardiobacterium</taxon>
    </lineage>
</organism>
<proteinExistence type="predicted"/>